<dbReference type="SUPFAM" id="SSF100950">
    <property type="entry name" value="NagB/RpiA/CoA transferase-like"/>
    <property type="match status" value="1"/>
</dbReference>
<dbReference type="GO" id="GO:0009396">
    <property type="term" value="P:folic acid-containing compound biosynthetic process"/>
    <property type="evidence" value="ECO:0007669"/>
    <property type="project" value="TreeGrafter"/>
</dbReference>
<feature type="binding site" evidence="4">
    <location>
        <begin position="26"/>
        <end position="30"/>
    </location>
    <ligand>
        <name>ATP</name>
        <dbReference type="ChEBI" id="CHEBI:30616"/>
    </ligand>
</feature>
<keyword evidence="3 4" id="KW-0067">ATP-binding</keyword>
<evidence type="ECO:0000256" key="2">
    <source>
        <dbReference type="ARBA" id="ARBA00022741"/>
    </source>
</evidence>
<dbReference type="NCBIfam" id="TIGR02727">
    <property type="entry name" value="MTHFS_bact"/>
    <property type="match status" value="1"/>
</dbReference>
<evidence type="ECO:0000313" key="6">
    <source>
        <dbReference type="EMBL" id="GEO32121.1"/>
    </source>
</evidence>
<comment type="similarity">
    <text evidence="1 5">Belongs to the 5-formyltetrahydrofolate cyclo-ligase family.</text>
</comment>
<keyword evidence="5" id="KW-0460">Magnesium</keyword>
<organism evidence="6 7">
    <name type="scientific">Terrabacter aerolatus</name>
    <dbReference type="NCBI Taxonomy" id="422442"/>
    <lineage>
        <taxon>Bacteria</taxon>
        <taxon>Bacillati</taxon>
        <taxon>Actinomycetota</taxon>
        <taxon>Actinomycetes</taxon>
        <taxon>Micrococcales</taxon>
        <taxon>Intrasporangiaceae</taxon>
        <taxon>Terrabacter</taxon>
    </lineage>
</organism>
<reference evidence="6 7" key="1">
    <citation type="submission" date="2019-07" db="EMBL/GenBank/DDBJ databases">
        <title>Whole genome shotgun sequence of Terrabacter aerolatus NBRC 106305.</title>
        <authorList>
            <person name="Hosoyama A."/>
            <person name="Uohara A."/>
            <person name="Ohji S."/>
            <person name="Ichikawa N."/>
        </authorList>
    </citation>
    <scope>NUCLEOTIDE SEQUENCE [LARGE SCALE GENOMIC DNA]</scope>
    <source>
        <strain evidence="6 7">NBRC 106305</strain>
    </source>
</reference>
<dbReference type="GO" id="GO:0030272">
    <property type="term" value="F:5-formyltetrahydrofolate cyclo-ligase activity"/>
    <property type="evidence" value="ECO:0007669"/>
    <property type="project" value="UniProtKB-EC"/>
</dbReference>
<evidence type="ECO:0000313" key="7">
    <source>
        <dbReference type="Proteomes" id="UP000321534"/>
    </source>
</evidence>
<keyword evidence="7" id="KW-1185">Reference proteome</keyword>
<dbReference type="InterPro" id="IPR024185">
    <property type="entry name" value="FTHF_cligase-like_sf"/>
</dbReference>
<dbReference type="Proteomes" id="UP000321534">
    <property type="component" value="Unassembled WGS sequence"/>
</dbReference>
<dbReference type="AlphaFoldDB" id="A0A512D6L8"/>
<evidence type="ECO:0000256" key="5">
    <source>
        <dbReference type="RuleBase" id="RU361279"/>
    </source>
</evidence>
<dbReference type="GO" id="GO:0035999">
    <property type="term" value="P:tetrahydrofolate interconversion"/>
    <property type="evidence" value="ECO:0007669"/>
    <property type="project" value="TreeGrafter"/>
</dbReference>
<feature type="binding site" evidence="4">
    <location>
        <position position="79"/>
    </location>
    <ligand>
        <name>substrate</name>
    </ligand>
</feature>
<dbReference type="GO" id="GO:0005524">
    <property type="term" value="F:ATP binding"/>
    <property type="evidence" value="ECO:0007669"/>
    <property type="project" value="UniProtKB-KW"/>
</dbReference>
<dbReference type="GO" id="GO:0046872">
    <property type="term" value="F:metal ion binding"/>
    <property type="evidence" value="ECO:0007669"/>
    <property type="project" value="UniProtKB-KW"/>
</dbReference>
<feature type="binding site" evidence="4">
    <location>
        <position position="74"/>
    </location>
    <ligand>
        <name>substrate</name>
    </ligand>
</feature>
<dbReference type="Pfam" id="PF01812">
    <property type="entry name" value="5-FTHF_cyc-lig"/>
    <property type="match status" value="1"/>
</dbReference>
<comment type="caution">
    <text evidence="6">The sequence shown here is derived from an EMBL/GenBank/DDBJ whole genome shotgun (WGS) entry which is preliminary data.</text>
</comment>
<dbReference type="EMBL" id="BJYX01000036">
    <property type="protein sequence ID" value="GEO32121.1"/>
    <property type="molecule type" value="Genomic_DNA"/>
</dbReference>
<dbReference type="EC" id="6.3.3.2" evidence="5"/>
<dbReference type="Gene3D" id="3.40.50.10420">
    <property type="entry name" value="NagB/RpiA/CoA transferase-like"/>
    <property type="match status" value="1"/>
</dbReference>
<keyword evidence="2 4" id="KW-0547">Nucleotide-binding</keyword>
<dbReference type="PANTHER" id="PTHR23407">
    <property type="entry name" value="ATPASE INHIBITOR/5-FORMYLTETRAHYDROFOLATE CYCLO-LIGASE"/>
    <property type="match status" value="1"/>
</dbReference>
<dbReference type="InterPro" id="IPR037171">
    <property type="entry name" value="NagB/RpiA_transferase-like"/>
</dbReference>
<dbReference type="InterPro" id="IPR002698">
    <property type="entry name" value="FTHF_cligase"/>
</dbReference>
<sequence>MGITLRWAHARPDRLANPNAMTSAAKRDLRHAARSRRREIARLLDEEARARASAAITEAVLRLVPGPGRVAVYESLPDEPPTGPLVEALLAAGHEVVVPVVLDDFSLEWRYAVPGTSGDHATVRRPSHGGPALEEMDPQGWLGTDTLATCRLVVTPGLSVDRHGTRLGQGGGCYDRALVHRAPSTPVVTLLHEGEQSETDLPADEHDVPVDGYVTTTGRVVRVR</sequence>
<gene>
    <name evidence="6" type="ORF">TAE01_39310</name>
</gene>
<comment type="catalytic activity">
    <reaction evidence="5">
        <text>(6S)-5-formyl-5,6,7,8-tetrahydrofolate + ATP = (6R)-5,10-methenyltetrahydrofolate + ADP + phosphate</text>
        <dbReference type="Rhea" id="RHEA:10488"/>
        <dbReference type="ChEBI" id="CHEBI:30616"/>
        <dbReference type="ChEBI" id="CHEBI:43474"/>
        <dbReference type="ChEBI" id="CHEBI:57455"/>
        <dbReference type="ChEBI" id="CHEBI:57457"/>
        <dbReference type="ChEBI" id="CHEBI:456216"/>
        <dbReference type="EC" id="6.3.3.2"/>
    </reaction>
</comment>
<comment type="cofactor">
    <cofactor evidence="5">
        <name>Mg(2+)</name>
        <dbReference type="ChEBI" id="CHEBI:18420"/>
    </cofactor>
</comment>
<evidence type="ECO:0000256" key="1">
    <source>
        <dbReference type="ARBA" id="ARBA00010638"/>
    </source>
</evidence>
<dbReference type="PANTHER" id="PTHR23407:SF1">
    <property type="entry name" value="5-FORMYLTETRAHYDROFOLATE CYCLO-LIGASE"/>
    <property type="match status" value="1"/>
</dbReference>
<dbReference type="PIRSF" id="PIRSF006806">
    <property type="entry name" value="FTHF_cligase"/>
    <property type="match status" value="1"/>
</dbReference>
<protein>
    <recommendedName>
        <fullName evidence="5">5-formyltetrahydrofolate cyclo-ligase</fullName>
        <ecNumber evidence="5">6.3.3.2</ecNumber>
    </recommendedName>
</protein>
<evidence type="ECO:0000256" key="3">
    <source>
        <dbReference type="ARBA" id="ARBA00022840"/>
    </source>
</evidence>
<name>A0A512D6L8_9MICO</name>
<evidence type="ECO:0000256" key="4">
    <source>
        <dbReference type="PIRSR" id="PIRSR006806-1"/>
    </source>
</evidence>
<accession>A0A512D6L8</accession>
<keyword evidence="5" id="KW-0479">Metal-binding</keyword>
<feature type="binding site" evidence="4">
    <location>
        <begin position="166"/>
        <end position="174"/>
    </location>
    <ligand>
        <name>ATP</name>
        <dbReference type="ChEBI" id="CHEBI:30616"/>
    </ligand>
</feature>
<proteinExistence type="inferred from homology"/>